<evidence type="ECO:0000256" key="3">
    <source>
        <dbReference type="ARBA" id="ARBA00022946"/>
    </source>
</evidence>
<dbReference type="OrthoDB" id="274828at2759"/>
<keyword evidence="10" id="KW-1185">Reference proteome</keyword>
<feature type="region of interest" description="Disordered" evidence="8">
    <location>
        <begin position="13"/>
        <end position="57"/>
    </location>
</feature>
<protein>
    <recommendedName>
        <fullName evidence="7">Small ribosomal subunit protein mS29</fullName>
    </recommendedName>
</protein>
<dbReference type="GO" id="GO:0005763">
    <property type="term" value="C:mitochondrial small ribosomal subunit"/>
    <property type="evidence" value="ECO:0007669"/>
    <property type="project" value="TreeGrafter"/>
</dbReference>
<keyword evidence="6" id="KW-0687">Ribonucleoprotein</keyword>
<evidence type="ECO:0000256" key="1">
    <source>
        <dbReference type="ARBA" id="ARBA00004173"/>
    </source>
</evidence>
<comment type="subcellular location">
    <subcellularLocation>
        <location evidence="1">Mitochondrion</location>
    </subcellularLocation>
</comment>
<comment type="caution">
    <text evidence="9">The sequence shown here is derived from an EMBL/GenBank/DDBJ whole genome shotgun (WGS) entry which is preliminary data.</text>
</comment>
<dbReference type="PANTHER" id="PTHR12810:SF0">
    <property type="entry name" value="SMALL RIBOSOMAL SUBUNIT PROTEIN MS29"/>
    <property type="match status" value="1"/>
</dbReference>
<evidence type="ECO:0000256" key="7">
    <source>
        <dbReference type="ARBA" id="ARBA00035140"/>
    </source>
</evidence>
<dbReference type="PANTHER" id="PTHR12810">
    <property type="entry name" value="MITOCHONDRIAL 28S RIBOSOMAL PROTEIN S29"/>
    <property type="match status" value="1"/>
</dbReference>
<dbReference type="InterPro" id="IPR019368">
    <property type="entry name" value="Ribosomal_mS29"/>
</dbReference>
<sequence length="460" mass="49635">MFIRRFASAAAPPAATASRTANAGKKSVASGAASKATTASVSEGTTSATSATTTTTTTTIKLPEWTPKFATKDKHNTLFALPQTAAAFAIKNSFLNSTQQLAKTRAKTLFRESTADAVLLRDSWLAFVHAANAELAAPESKNKLVLDARPGAGKSAFLNLAASHFRAFDYIVLHFQNIASWTSGLEPYARAPDSDLFTQSAFTAVVLKQIADVNASVLDKITVKGSYSFGNKPFSGTLSQLLAVGINNEKNAHKVLESFMNELLEFPENRPPVLFSFDQVNALYTNTAYFDEESKPIHANKLALLRPFIQLLTRPTVPKACILAATDQTTTQIKSPFLNHLISQKQQQQHKDASSSTSSSTTTTSASAENLSEFSSFGNALVSKEIAPAIYDPVTFMTDVHPVGVVVHTVPEFQVNEAYALVDGLKRAGKLQVSRVSDEFVQKAVMVTKGNARELLKYCV</sequence>
<dbReference type="EMBL" id="MCGO01000056">
    <property type="protein sequence ID" value="ORY36282.1"/>
    <property type="molecule type" value="Genomic_DNA"/>
</dbReference>
<keyword evidence="4" id="KW-0689">Ribosomal protein</keyword>
<dbReference type="STRING" id="329046.A0A1Y2BNJ2"/>
<name>A0A1Y2BNJ2_9FUNG</name>
<dbReference type="AlphaFoldDB" id="A0A1Y2BNJ2"/>
<feature type="compositionally biased region" description="Low complexity" evidence="8">
    <location>
        <begin position="354"/>
        <end position="365"/>
    </location>
</feature>
<dbReference type="Proteomes" id="UP000193642">
    <property type="component" value="Unassembled WGS sequence"/>
</dbReference>
<keyword evidence="3" id="KW-0809">Transit peptide</keyword>
<evidence type="ECO:0000256" key="2">
    <source>
        <dbReference type="ARBA" id="ARBA00009863"/>
    </source>
</evidence>
<organism evidence="9 10">
    <name type="scientific">Rhizoclosmatium globosum</name>
    <dbReference type="NCBI Taxonomy" id="329046"/>
    <lineage>
        <taxon>Eukaryota</taxon>
        <taxon>Fungi</taxon>
        <taxon>Fungi incertae sedis</taxon>
        <taxon>Chytridiomycota</taxon>
        <taxon>Chytridiomycota incertae sedis</taxon>
        <taxon>Chytridiomycetes</taxon>
        <taxon>Chytridiales</taxon>
        <taxon>Chytriomycetaceae</taxon>
        <taxon>Rhizoclosmatium</taxon>
    </lineage>
</organism>
<dbReference type="GO" id="GO:0003735">
    <property type="term" value="F:structural constituent of ribosome"/>
    <property type="evidence" value="ECO:0007669"/>
    <property type="project" value="TreeGrafter"/>
</dbReference>
<evidence type="ECO:0000256" key="8">
    <source>
        <dbReference type="SAM" id="MobiDB-lite"/>
    </source>
</evidence>
<evidence type="ECO:0000256" key="4">
    <source>
        <dbReference type="ARBA" id="ARBA00022980"/>
    </source>
</evidence>
<evidence type="ECO:0000313" key="9">
    <source>
        <dbReference type="EMBL" id="ORY36282.1"/>
    </source>
</evidence>
<accession>A0A1Y2BNJ2</accession>
<keyword evidence="5" id="KW-0496">Mitochondrion</keyword>
<proteinExistence type="inferred from homology"/>
<gene>
    <name evidence="9" type="ORF">BCR33DRAFT_722088</name>
</gene>
<evidence type="ECO:0000256" key="5">
    <source>
        <dbReference type="ARBA" id="ARBA00023128"/>
    </source>
</evidence>
<evidence type="ECO:0000256" key="6">
    <source>
        <dbReference type="ARBA" id="ARBA00023274"/>
    </source>
</evidence>
<comment type="similarity">
    <text evidence="2">Belongs to the mitochondrion-specific ribosomal protein mS29 family.</text>
</comment>
<feature type="region of interest" description="Disordered" evidence="8">
    <location>
        <begin position="344"/>
        <end position="365"/>
    </location>
</feature>
<reference evidence="9 10" key="1">
    <citation type="submission" date="2016-07" db="EMBL/GenBank/DDBJ databases">
        <title>Pervasive Adenine N6-methylation of Active Genes in Fungi.</title>
        <authorList>
            <consortium name="DOE Joint Genome Institute"/>
            <person name="Mondo S.J."/>
            <person name="Dannebaum R.O."/>
            <person name="Kuo R.C."/>
            <person name="Labutti K."/>
            <person name="Haridas S."/>
            <person name="Kuo A."/>
            <person name="Salamov A."/>
            <person name="Ahrendt S.R."/>
            <person name="Lipzen A."/>
            <person name="Sullivan W."/>
            <person name="Andreopoulos W.B."/>
            <person name="Clum A."/>
            <person name="Lindquist E."/>
            <person name="Daum C."/>
            <person name="Ramamoorthy G.K."/>
            <person name="Gryganskyi A."/>
            <person name="Culley D."/>
            <person name="Magnuson J.K."/>
            <person name="James T.Y."/>
            <person name="O'Malley M.A."/>
            <person name="Stajich J.E."/>
            <person name="Spatafora J.W."/>
            <person name="Visel A."/>
            <person name="Grigoriev I.V."/>
        </authorList>
    </citation>
    <scope>NUCLEOTIDE SEQUENCE [LARGE SCALE GENOMIC DNA]</scope>
    <source>
        <strain evidence="9 10">JEL800</strain>
    </source>
</reference>
<evidence type="ECO:0000313" key="10">
    <source>
        <dbReference type="Proteomes" id="UP000193642"/>
    </source>
</evidence>
<dbReference type="Pfam" id="PF10236">
    <property type="entry name" value="DAP3"/>
    <property type="match status" value="1"/>
</dbReference>